<gene>
    <name evidence="2" type="ORF">G0Q07_01190</name>
</gene>
<dbReference type="AlphaFoldDB" id="A0A6C0R984"/>
<proteinExistence type="predicted"/>
<dbReference type="EMBL" id="CP048409">
    <property type="protein sequence ID" value="QIA06426.1"/>
    <property type="molecule type" value="Genomic_DNA"/>
</dbReference>
<dbReference type="GO" id="GO:0003677">
    <property type="term" value="F:DNA binding"/>
    <property type="evidence" value="ECO:0007669"/>
    <property type="project" value="InterPro"/>
</dbReference>
<name>A0A6C0R984_9BACT</name>
<keyword evidence="3" id="KW-1185">Reference proteome</keyword>
<accession>A0A6C0R984</accession>
<dbReference type="SUPFAM" id="SSF47413">
    <property type="entry name" value="lambda repressor-like DNA-binding domains"/>
    <property type="match status" value="1"/>
</dbReference>
<feature type="domain" description="HTH cro/C1-type" evidence="1">
    <location>
        <begin position="40"/>
        <end position="64"/>
    </location>
</feature>
<dbReference type="Proteomes" id="UP000474630">
    <property type="component" value="Chromosome"/>
</dbReference>
<sequence length="65" mass="7639">MGKIKNVVQKKESRCFFFHPQKQFYNAVGINQKRWGQIYRGEIDPTISEAKAIAEYFEVDVTELI</sequence>
<dbReference type="InterPro" id="IPR010982">
    <property type="entry name" value="Lambda_DNA-bd_dom_sf"/>
</dbReference>
<dbReference type="InterPro" id="IPR001387">
    <property type="entry name" value="Cro/C1-type_HTH"/>
</dbReference>
<evidence type="ECO:0000259" key="1">
    <source>
        <dbReference type="PROSITE" id="PS50943"/>
    </source>
</evidence>
<dbReference type="PROSITE" id="PS50943">
    <property type="entry name" value="HTH_CROC1"/>
    <property type="match status" value="1"/>
</dbReference>
<evidence type="ECO:0000313" key="3">
    <source>
        <dbReference type="Proteomes" id="UP000474630"/>
    </source>
</evidence>
<organism evidence="2 3">
    <name type="scientific">Draconibacterium halophilum</name>
    <dbReference type="NCBI Taxonomy" id="2706887"/>
    <lineage>
        <taxon>Bacteria</taxon>
        <taxon>Pseudomonadati</taxon>
        <taxon>Bacteroidota</taxon>
        <taxon>Bacteroidia</taxon>
        <taxon>Marinilabiliales</taxon>
        <taxon>Prolixibacteraceae</taxon>
        <taxon>Draconibacterium</taxon>
    </lineage>
</organism>
<dbReference type="CDD" id="cd00093">
    <property type="entry name" value="HTH_XRE"/>
    <property type="match status" value="1"/>
</dbReference>
<protein>
    <submittedName>
        <fullName evidence="2">Helix-turn-helix transcriptional regulator</fullName>
    </submittedName>
</protein>
<evidence type="ECO:0000313" key="2">
    <source>
        <dbReference type="EMBL" id="QIA06426.1"/>
    </source>
</evidence>
<dbReference type="RefSeq" id="WP_163344359.1">
    <property type="nucleotide sequence ID" value="NZ_CP048409.1"/>
</dbReference>
<reference evidence="2 3" key="1">
    <citation type="submission" date="2020-02" db="EMBL/GenBank/DDBJ databases">
        <title>Genome sequencing for Draconibacterium sp. strain M1.</title>
        <authorList>
            <person name="Park S.-J."/>
        </authorList>
    </citation>
    <scope>NUCLEOTIDE SEQUENCE [LARGE SCALE GENOMIC DNA]</scope>
    <source>
        <strain evidence="2 3">M1</strain>
    </source>
</reference>
<dbReference type="Gene3D" id="1.10.260.40">
    <property type="entry name" value="lambda repressor-like DNA-binding domains"/>
    <property type="match status" value="1"/>
</dbReference>
<dbReference type="KEGG" id="drc:G0Q07_01190"/>